<dbReference type="GO" id="GO:0022848">
    <property type="term" value="F:acetylcholine-gated monoatomic cation-selective channel activity"/>
    <property type="evidence" value="ECO:0007669"/>
    <property type="project" value="InterPro"/>
</dbReference>
<dbReference type="PRINTS" id="PR00252">
    <property type="entry name" value="NRIONCHANNEL"/>
</dbReference>
<evidence type="ECO:0000256" key="11">
    <source>
        <dbReference type="ARBA" id="ARBA00034104"/>
    </source>
</evidence>
<dbReference type="SUPFAM" id="SSF63712">
    <property type="entry name" value="Nicotinic receptor ligand binding domain-like"/>
    <property type="match status" value="1"/>
</dbReference>
<dbReference type="Gene3D" id="2.70.170.10">
    <property type="entry name" value="Neurotransmitter-gated ion-channel ligand-binding domain"/>
    <property type="match status" value="1"/>
</dbReference>
<dbReference type="InterPro" id="IPR018000">
    <property type="entry name" value="Neurotransmitter_ion_chnl_CS"/>
</dbReference>
<dbReference type="PANTHER" id="PTHR18945">
    <property type="entry name" value="NEUROTRANSMITTER GATED ION CHANNEL"/>
    <property type="match status" value="1"/>
</dbReference>
<sequence length="266" mass="30072">MGSVKLRRTSGVELWLSLAVVLAAIPIIKGADLGSLDMGDIAHSPEHDLFVALFSHYNRHIRPIAYHGEITSVFFELSLFNVLSFGSIPLKSILPQDNKNQQIRTNTEIIQKWQDHYLTWDPKDYNGTEVIRIPYTDIWYPDIIMQNTYAADYMGSILNTNAIVYYTGEVELLSHGIFDSICSVDVQYYPFDQQVCELVFASWTYDKNQRMGNCKVCSLYSLAFLAGCYKVVLHGLTRGGMLLYSFGFNHSTSLSYVTSAVDAEES</sequence>
<dbReference type="InterPro" id="IPR006201">
    <property type="entry name" value="Neur_channel"/>
</dbReference>
<comment type="caution">
    <text evidence="14">The sequence shown here is derived from an EMBL/GenBank/DDBJ whole genome shotgun (WGS) entry which is preliminary data.</text>
</comment>
<evidence type="ECO:0000256" key="9">
    <source>
        <dbReference type="ARBA" id="ARBA00023286"/>
    </source>
</evidence>
<dbReference type="InterPro" id="IPR002394">
    <property type="entry name" value="Nicotinic_acetylcholine_rcpt"/>
</dbReference>
<evidence type="ECO:0000256" key="10">
    <source>
        <dbReference type="ARBA" id="ARBA00023303"/>
    </source>
</evidence>
<organism evidence="14 15">
    <name type="scientific">Halocaridina rubra</name>
    <name type="common">Hawaiian red shrimp</name>
    <dbReference type="NCBI Taxonomy" id="373956"/>
    <lineage>
        <taxon>Eukaryota</taxon>
        <taxon>Metazoa</taxon>
        <taxon>Ecdysozoa</taxon>
        <taxon>Arthropoda</taxon>
        <taxon>Crustacea</taxon>
        <taxon>Multicrustacea</taxon>
        <taxon>Malacostraca</taxon>
        <taxon>Eumalacostraca</taxon>
        <taxon>Eucarida</taxon>
        <taxon>Decapoda</taxon>
        <taxon>Pleocyemata</taxon>
        <taxon>Caridea</taxon>
        <taxon>Atyoidea</taxon>
        <taxon>Atyidae</taxon>
        <taxon>Halocaridina</taxon>
    </lineage>
</organism>
<comment type="similarity">
    <text evidence="12">Belongs to the ligand-gated ion channel (TC 1.A.9) family.</text>
</comment>
<evidence type="ECO:0000256" key="8">
    <source>
        <dbReference type="ARBA" id="ARBA00023257"/>
    </source>
</evidence>
<dbReference type="EMBL" id="JAXCGZ010007595">
    <property type="protein sequence ID" value="KAK7079045.1"/>
    <property type="molecule type" value="Genomic_DNA"/>
</dbReference>
<evidence type="ECO:0000256" key="7">
    <source>
        <dbReference type="ARBA" id="ARBA00023170"/>
    </source>
</evidence>
<evidence type="ECO:0000313" key="14">
    <source>
        <dbReference type="EMBL" id="KAK7079045.1"/>
    </source>
</evidence>
<evidence type="ECO:0000256" key="12">
    <source>
        <dbReference type="RuleBase" id="RU000687"/>
    </source>
</evidence>
<protein>
    <submittedName>
        <fullName evidence="14">Neurotransmitter-gated ion-channel transmembrane region</fullName>
    </submittedName>
</protein>
<dbReference type="GO" id="GO:0004888">
    <property type="term" value="F:transmembrane signaling receptor activity"/>
    <property type="evidence" value="ECO:0007669"/>
    <property type="project" value="InterPro"/>
</dbReference>
<dbReference type="PRINTS" id="PR00254">
    <property type="entry name" value="NICOTINICR"/>
</dbReference>
<feature type="domain" description="Neurotransmitter-gated ion-channel ligand-binding" evidence="13">
    <location>
        <begin position="47"/>
        <end position="209"/>
    </location>
</feature>
<keyword evidence="15" id="KW-1185">Reference proteome</keyword>
<evidence type="ECO:0000256" key="6">
    <source>
        <dbReference type="ARBA" id="ARBA00023136"/>
    </source>
</evidence>
<keyword evidence="7" id="KW-0675">Receptor</keyword>
<dbReference type="InterPro" id="IPR036734">
    <property type="entry name" value="Neur_chan_lig-bd_sf"/>
</dbReference>
<dbReference type="FunFam" id="2.70.170.10:FF:000028">
    <property type="entry name" value="AcetylCholine Receptor"/>
    <property type="match status" value="1"/>
</dbReference>
<dbReference type="InterPro" id="IPR006202">
    <property type="entry name" value="Neur_chan_lig-bd"/>
</dbReference>
<dbReference type="Pfam" id="PF02931">
    <property type="entry name" value="Neur_chan_LBD"/>
    <property type="match status" value="1"/>
</dbReference>
<evidence type="ECO:0000256" key="3">
    <source>
        <dbReference type="ARBA" id="ARBA00022692"/>
    </source>
</evidence>
<keyword evidence="10 12" id="KW-0407">Ion channel</keyword>
<evidence type="ECO:0000256" key="5">
    <source>
        <dbReference type="ARBA" id="ARBA00023065"/>
    </source>
</evidence>
<keyword evidence="4" id="KW-0770">Synapse</keyword>
<evidence type="ECO:0000256" key="4">
    <source>
        <dbReference type="ARBA" id="ARBA00023018"/>
    </source>
</evidence>
<keyword evidence="9" id="KW-1071">Ligand-gated ion channel</keyword>
<dbReference type="PROSITE" id="PS00236">
    <property type="entry name" value="NEUROTR_ION_CHANNEL"/>
    <property type="match status" value="1"/>
</dbReference>
<gene>
    <name evidence="14" type="primary">CHRNA9_3</name>
    <name evidence="14" type="ORF">SK128_028526</name>
</gene>
<proteinExistence type="inferred from homology"/>
<evidence type="ECO:0000256" key="2">
    <source>
        <dbReference type="ARBA" id="ARBA00022475"/>
    </source>
</evidence>
<evidence type="ECO:0000313" key="15">
    <source>
        <dbReference type="Proteomes" id="UP001381693"/>
    </source>
</evidence>
<keyword evidence="6" id="KW-0472">Membrane</keyword>
<keyword evidence="2" id="KW-1003">Cell membrane</keyword>
<dbReference type="Proteomes" id="UP001381693">
    <property type="component" value="Unassembled WGS sequence"/>
</dbReference>
<reference evidence="14 15" key="1">
    <citation type="submission" date="2023-11" db="EMBL/GenBank/DDBJ databases">
        <title>Halocaridina rubra genome assembly.</title>
        <authorList>
            <person name="Smith C."/>
        </authorList>
    </citation>
    <scope>NUCLEOTIDE SEQUENCE [LARGE SCALE GENOMIC DNA]</scope>
    <source>
        <strain evidence="14">EP-1</strain>
        <tissue evidence="14">Whole</tissue>
    </source>
</reference>
<dbReference type="AlphaFoldDB" id="A0AAN9ABC4"/>
<name>A0AAN9ABC4_HALRR</name>
<keyword evidence="3 14" id="KW-0812">Transmembrane</keyword>
<keyword evidence="8" id="KW-0628">Postsynaptic cell membrane</keyword>
<accession>A0AAN9ABC4</accession>
<evidence type="ECO:0000256" key="1">
    <source>
        <dbReference type="ARBA" id="ARBA00022448"/>
    </source>
</evidence>
<dbReference type="GO" id="GO:0045211">
    <property type="term" value="C:postsynaptic membrane"/>
    <property type="evidence" value="ECO:0007669"/>
    <property type="project" value="UniProtKB-SubCell"/>
</dbReference>
<comment type="subcellular location">
    <subcellularLocation>
        <location evidence="11">Postsynaptic cell membrane</location>
        <topology evidence="11">Multi-pass membrane protein</topology>
    </subcellularLocation>
</comment>
<evidence type="ECO:0000259" key="13">
    <source>
        <dbReference type="Pfam" id="PF02931"/>
    </source>
</evidence>
<keyword evidence="1 12" id="KW-0813">Transport</keyword>
<keyword evidence="5 12" id="KW-0406">Ion transport</keyword>